<reference evidence="6 7" key="1">
    <citation type="submission" date="2015-07" db="EMBL/GenBank/DDBJ databases">
        <title>The genome of Pseudoloma neurophilia, a relevant intracellular parasite of the zebrafish.</title>
        <authorList>
            <person name="Ndikumana S."/>
            <person name="Pelin A."/>
            <person name="Sanders J."/>
            <person name="Corradi N."/>
        </authorList>
    </citation>
    <scope>NUCLEOTIDE SEQUENCE [LARGE SCALE GENOMIC DNA]</scope>
    <source>
        <strain evidence="6 7">MK1</strain>
    </source>
</reference>
<gene>
    <name evidence="6" type="ORF">M153_18140001930</name>
</gene>
<evidence type="ECO:0000256" key="1">
    <source>
        <dbReference type="ARBA" id="ARBA00005234"/>
    </source>
</evidence>
<evidence type="ECO:0000259" key="5">
    <source>
        <dbReference type="PROSITE" id="PS50600"/>
    </source>
</evidence>
<protein>
    <submittedName>
        <fullName evidence="6">Protease, Ulp1 family</fullName>
    </submittedName>
</protein>
<dbReference type="SUPFAM" id="SSF54001">
    <property type="entry name" value="Cysteine proteinases"/>
    <property type="match status" value="1"/>
</dbReference>
<dbReference type="InterPro" id="IPR038765">
    <property type="entry name" value="Papain-like_cys_pep_sf"/>
</dbReference>
<dbReference type="GO" id="GO:0006508">
    <property type="term" value="P:proteolysis"/>
    <property type="evidence" value="ECO:0007669"/>
    <property type="project" value="UniProtKB-KW"/>
</dbReference>
<keyword evidence="4" id="KW-0788">Thiol protease</keyword>
<evidence type="ECO:0000256" key="3">
    <source>
        <dbReference type="ARBA" id="ARBA00022801"/>
    </source>
</evidence>
<keyword evidence="7" id="KW-1185">Reference proteome</keyword>
<evidence type="ECO:0000313" key="6">
    <source>
        <dbReference type="EMBL" id="KRH92989.1"/>
    </source>
</evidence>
<proteinExistence type="inferred from homology"/>
<evidence type="ECO:0000256" key="2">
    <source>
        <dbReference type="ARBA" id="ARBA00022670"/>
    </source>
</evidence>
<dbReference type="InterPro" id="IPR003653">
    <property type="entry name" value="Peptidase_C48_C"/>
</dbReference>
<evidence type="ECO:0000313" key="7">
    <source>
        <dbReference type="Proteomes" id="UP000051530"/>
    </source>
</evidence>
<dbReference type="GO" id="GO:0016926">
    <property type="term" value="P:protein desumoylation"/>
    <property type="evidence" value="ECO:0007669"/>
    <property type="project" value="TreeGrafter"/>
</dbReference>
<dbReference type="PROSITE" id="PS50600">
    <property type="entry name" value="ULP_PROTEASE"/>
    <property type="match status" value="1"/>
</dbReference>
<feature type="domain" description="Ubiquitin-like protease family profile" evidence="5">
    <location>
        <begin position="41"/>
        <end position="222"/>
    </location>
</feature>
<dbReference type="PANTHER" id="PTHR12606">
    <property type="entry name" value="SENTRIN/SUMO-SPECIFIC PROTEASE"/>
    <property type="match status" value="1"/>
</dbReference>
<name>A0A0R0LUA0_9MICR</name>
<accession>A0A0R0LUA0</accession>
<dbReference type="EMBL" id="LGUB01000545">
    <property type="protein sequence ID" value="KRH92989.1"/>
    <property type="molecule type" value="Genomic_DNA"/>
</dbReference>
<dbReference type="OrthoDB" id="1939479at2759"/>
<dbReference type="PANTHER" id="PTHR12606:SF141">
    <property type="entry name" value="GH15225P-RELATED"/>
    <property type="match status" value="1"/>
</dbReference>
<feature type="non-terminal residue" evidence="6">
    <location>
        <position position="1"/>
    </location>
</feature>
<organism evidence="6 7">
    <name type="scientific">Pseudoloma neurophilia</name>
    <dbReference type="NCBI Taxonomy" id="146866"/>
    <lineage>
        <taxon>Eukaryota</taxon>
        <taxon>Fungi</taxon>
        <taxon>Fungi incertae sedis</taxon>
        <taxon>Microsporidia</taxon>
        <taxon>Pseudoloma</taxon>
    </lineage>
</organism>
<dbReference type="Pfam" id="PF02902">
    <property type="entry name" value="Peptidase_C48"/>
    <property type="match status" value="1"/>
</dbReference>
<evidence type="ECO:0000256" key="4">
    <source>
        <dbReference type="ARBA" id="ARBA00022807"/>
    </source>
</evidence>
<sequence>AKKCPLSMVKQIIRPKKYESIDEIKHFIEKNMNKEIEMNGAEIGNEEYIRIISQKWFNDQIINYYLQLIKKYAKEVFNTKVYVFSTYFFPSLQSKGVEVVKKWIEHLGIFDYQFLFFPIHNNSHWSFVTVNLKENDEIEYWDSLDSSYTQSFKIENPETEDLPNGMSYRIWTIIRPILLLLRAERFRLKKQLYTTKITKIRCPQQPNGIDCGLYVCLFARGRICGKTMPYRIRTYELRLKLCYEIMVGEIVYDFDHQFNEPIH</sequence>
<dbReference type="Gene3D" id="3.40.395.10">
    <property type="entry name" value="Adenoviral Proteinase, Chain A"/>
    <property type="match status" value="1"/>
</dbReference>
<keyword evidence="2 6" id="KW-0645">Protease</keyword>
<dbReference type="AlphaFoldDB" id="A0A0R0LUA0"/>
<dbReference type="GO" id="GO:0005634">
    <property type="term" value="C:nucleus"/>
    <property type="evidence" value="ECO:0007669"/>
    <property type="project" value="TreeGrafter"/>
</dbReference>
<keyword evidence="3" id="KW-0378">Hydrolase</keyword>
<dbReference type="GO" id="GO:0016929">
    <property type="term" value="F:deSUMOylase activity"/>
    <property type="evidence" value="ECO:0007669"/>
    <property type="project" value="TreeGrafter"/>
</dbReference>
<dbReference type="Proteomes" id="UP000051530">
    <property type="component" value="Unassembled WGS sequence"/>
</dbReference>
<dbReference type="VEuPathDB" id="MicrosporidiaDB:M153_18140001930"/>
<comment type="caution">
    <text evidence="6">The sequence shown here is derived from an EMBL/GenBank/DDBJ whole genome shotgun (WGS) entry which is preliminary data.</text>
</comment>
<comment type="similarity">
    <text evidence="1">Belongs to the peptidase C48 family.</text>
</comment>